<keyword evidence="3" id="KW-1185">Reference proteome</keyword>
<dbReference type="AlphaFoldDB" id="A0A0B2VRY2"/>
<protein>
    <submittedName>
        <fullName evidence="2">Uncharacterized protein</fullName>
    </submittedName>
</protein>
<gene>
    <name evidence="2" type="ORF">Tcan_00635</name>
</gene>
<dbReference type="Proteomes" id="UP000031036">
    <property type="component" value="Unassembled WGS sequence"/>
</dbReference>
<evidence type="ECO:0000313" key="3">
    <source>
        <dbReference type="Proteomes" id="UP000031036"/>
    </source>
</evidence>
<keyword evidence="1" id="KW-0472">Membrane</keyword>
<reference evidence="2 3" key="1">
    <citation type="submission" date="2014-11" db="EMBL/GenBank/DDBJ databases">
        <title>Genetic blueprint of the zoonotic pathogen Toxocara canis.</title>
        <authorList>
            <person name="Zhu X.-Q."/>
            <person name="Korhonen P.K."/>
            <person name="Cai H."/>
            <person name="Young N.D."/>
            <person name="Nejsum P."/>
            <person name="von Samson-Himmelstjerna G."/>
            <person name="Boag P.R."/>
            <person name="Tan P."/>
            <person name="Li Q."/>
            <person name="Min J."/>
            <person name="Yang Y."/>
            <person name="Wang X."/>
            <person name="Fang X."/>
            <person name="Hall R.S."/>
            <person name="Hofmann A."/>
            <person name="Sternberg P.W."/>
            <person name="Jex A.R."/>
            <person name="Gasser R.B."/>
        </authorList>
    </citation>
    <scope>NUCLEOTIDE SEQUENCE [LARGE SCALE GENOMIC DNA]</scope>
    <source>
        <strain evidence="2">PN_DK_2014</strain>
    </source>
</reference>
<comment type="caution">
    <text evidence="2">The sequence shown here is derived from an EMBL/GenBank/DDBJ whole genome shotgun (WGS) entry which is preliminary data.</text>
</comment>
<feature type="non-terminal residue" evidence="2">
    <location>
        <position position="130"/>
    </location>
</feature>
<accession>A0A0B2VRY2</accession>
<name>A0A0B2VRY2_TOXCA</name>
<organism evidence="2 3">
    <name type="scientific">Toxocara canis</name>
    <name type="common">Canine roundworm</name>
    <dbReference type="NCBI Taxonomy" id="6265"/>
    <lineage>
        <taxon>Eukaryota</taxon>
        <taxon>Metazoa</taxon>
        <taxon>Ecdysozoa</taxon>
        <taxon>Nematoda</taxon>
        <taxon>Chromadorea</taxon>
        <taxon>Rhabditida</taxon>
        <taxon>Spirurina</taxon>
        <taxon>Ascaridomorpha</taxon>
        <taxon>Ascaridoidea</taxon>
        <taxon>Toxocaridae</taxon>
        <taxon>Toxocara</taxon>
    </lineage>
</organism>
<dbReference type="EMBL" id="JPKZ01000986">
    <property type="protein sequence ID" value="KHN84453.1"/>
    <property type="molecule type" value="Genomic_DNA"/>
</dbReference>
<proteinExistence type="predicted"/>
<sequence>MQGFPSIECNEETPAVLLVYLFLMNLSLSMASDRSEESLTALLAFTEGIALAPCFYVKSLTSIKNLYHCLFSRPVGSGTYSFGARALSAGQASGHTPLYHLQHLLVIPQLYESCCLFLVFFVFRFGFLLI</sequence>
<evidence type="ECO:0000313" key="2">
    <source>
        <dbReference type="EMBL" id="KHN84453.1"/>
    </source>
</evidence>
<feature type="transmembrane region" description="Helical" evidence="1">
    <location>
        <begin position="39"/>
        <end position="58"/>
    </location>
</feature>
<keyword evidence="1" id="KW-1133">Transmembrane helix</keyword>
<keyword evidence="1" id="KW-0812">Transmembrane</keyword>
<feature type="transmembrane region" description="Helical" evidence="1">
    <location>
        <begin position="15"/>
        <end position="32"/>
    </location>
</feature>
<evidence type="ECO:0000256" key="1">
    <source>
        <dbReference type="SAM" id="Phobius"/>
    </source>
</evidence>
<feature type="transmembrane region" description="Helical" evidence="1">
    <location>
        <begin position="110"/>
        <end position="129"/>
    </location>
</feature>